<keyword evidence="3" id="KW-0238">DNA-binding</keyword>
<sequence length="432" mass="48609">MFHDESHRKVAPNYWKFWLSQQKNQHSARALDIGNISLFLTPDIIILSYVSPFTDANRSNGIHNVECNYFDRVSFQWNGKLGANIYIRFNCLSTDFSRIKGVKGIPLRLHMESHLPSDTPGIEKSYCRIKLFRDKGAERKNKDDAKHIEKQLEKLRGKNGETHPFWLAYSQTAPYTVFCDVPSSPIAPPTTLSDIEYARRLSDSSSSTASRDHHHPHHSMMYGAHLQPQPPPPHAAHSAVTGMMLPPVYSPSKIATKRPYPVHAYHHHQTPTSLISPPADPSMATAAAAAAAVAAASSAANGIHDAATATPGPPPYYPMPPSAMHLDMDPTYVPQRRRRIAKLCIFAKFPTETHHRAVYLEQLTLQDLKVKLLDKMMKPDQDIKEIVRYVANKENVVVHVDDTFIQDIPEEQDMEVDLHANDDGSYTLALRY</sequence>
<dbReference type="InterPro" id="IPR057520">
    <property type="entry name" value="GRHL1/CP2_C"/>
</dbReference>
<dbReference type="PANTHER" id="PTHR11037:SF20">
    <property type="entry name" value="PROTEIN GRAINYHEAD"/>
    <property type="match status" value="1"/>
</dbReference>
<dbReference type="Proteomes" id="UP000242180">
    <property type="component" value="Unassembled WGS sequence"/>
</dbReference>
<dbReference type="GO" id="GO:0001228">
    <property type="term" value="F:DNA-binding transcription activator activity, RNA polymerase II-specific"/>
    <property type="evidence" value="ECO:0007669"/>
    <property type="project" value="TreeGrafter"/>
</dbReference>
<accession>A0A1X2HVZ0</accession>
<keyword evidence="5" id="KW-0539">Nucleus</keyword>
<keyword evidence="4" id="KW-0804">Transcription</keyword>
<gene>
    <name evidence="8" type="ORF">BCR43DRAFT_483013</name>
</gene>
<dbReference type="AlphaFoldDB" id="A0A1X2HVZ0"/>
<dbReference type="OrthoDB" id="7680836at2759"/>
<evidence type="ECO:0000313" key="9">
    <source>
        <dbReference type="Proteomes" id="UP000242180"/>
    </source>
</evidence>
<dbReference type="Pfam" id="PF25416">
    <property type="entry name" value="GRHL1_C"/>
    <property type="match status" value="1"/>
</dbReference>
<dbReference type="GO" id="GO:0005634">
    <property type="term" value="C:nucleus"/>
    <property type="evidence" value="ECO:0007669"/>
    <property type="project" value="UniProtKB-SubCell"/>
</dbReference>
<protein>
    <submittedName>
        <fullName evidence="8">CP2 transcription factor-domain-containing protein</fullName>
    </submittedName>
</protein>
<name>A0A1X2HVZ0_SYNRA</name>
<proteinExistence type="predicted"/>
<evidence type="ECO:0000313" key="8">
    <source>
        <dbReference type="EMBL" id="ORZ03258.1"/>
    </source>
</evidence>
<keyword evidence="9" id="KW-1185">Reference proteome</keyword>
<dbReference type="Pfam" id="PF04516">
    <property type="entry name" value="CP2"/>
    <property type="match status" value="1"/>
</dbReference>
<feature type="region of interest" description="Disordered" evidence="6">
    <location>
        <begin position="200"/>
        <end position="239"/>
    </location>
</feature>
<keyword evidence="2" id="KW-0805">Transcription regulation</keyword>
<dbReference type="PROSITE" id="PS51968">
    <property type="entry name" value="GRH_CP2_DB"/>
    <property type="match status" value="1"/>
</dbReference>
<dbReference type="PANTHER" id="PTHR11037">
    <property type="entry name" value="TRANSCRIPTION FACTOR CP2"/>
    <property type="match status" value="1"/>
</dbReference>
<dbReference type="InParanoid" id="A0A1X2HVZ0"/>
<organism evidence="8 9">
    <name type="scientific">Syncephalastrum racemosum</name>
    <name type="common">Filamentous fungus</name>
    <dbReference type="NCBI Taxonomy" id="13706"/>
    <lineage>
        <taxon>Eukaryota</taxon>
        <taxon>Fungi</taxon>
        <taxon>Fungi incertae sedis</taxon>
        <taxon>Mucoromycota</taxon>
        <taxon>Mucoromycotina</taxon>
        <taxon>Mucoromycetes</taxon>
        <taxon>Mucorales</taxon>
        <taxon>Syncephalastraceae</taxon>
        <taxon>Syncephalastrum</taxon>
    </lineage>
</organism>
<dbReference type="InterPro" id="IPR040167">
    <property type="entry name" value="TF_CP2-like"/>
</dbReference>
<dbReference type="InterPro" id="IPR007604">
    <property type="entry name" value="CP2"/>
</dbReference>
<comment type="caution">
    <text evidence="8">The sequence shown here is derived from an EMBL/GenBank/DDBJ whole genome shotgun (WGS) entry which is preliminary data.</text>
</comment>
<dbReference type="OMA" id="EKSYCRI"/>
<dbReference type="GO" id="GO:0000978">
    <property type="term" value="F:RNA polymerase II cis-regulatory region sequence-specific DNA binding"/>
    <property type="evidence" value="ECO:0007669"/>
    <property type="project" value="TreeGrafter"/>
</dbReference>
<evidence type="ECO:0000259" key="7">
    <source>
        <dbReference type="PROSITE" id="PS51968"/>
    </source>
</evidence>
<reference evidence="8 9" key="1">
    <citation type="submission" date="2016-07" db="EMBL/GenBank/DDBJ databases">
        <title>Pervasive Adenine N6-methylation of Active Genes in Fungi.</title>
        <authorList>
            <consortium name="DOE Joint Genome Institute"/>
            <person name="Mondo S.J."/>
            <person name="Dannebaum R.O."/>
            <person name="Kuo R.C."/>
            <person name="Labutti K."/>
            <person name="Haridas S."/>
            <person name="Kuo A."/>
            <person name="Salamov A."/>
            <person name="Ahrendt S.R."/>
            <person name="Lipzen A."/>
            <person name="Sullivan W."/>
            <person name="Andreopoulos W.B."/>
            <person name="Clum A."/>
            <person name="Lindquist E."/>
            <person name="Daum C."/>
            <person name="Ramamoorthy G.K."/>
            <person name="Gryganskyi A."/>
            <person name="Culley D."/>
            <person name="Magnuson J.K."/>
            <person name="James T.Y."/>
            <person name="O'Malley M.A."/>
            <person name="Stajich J.E."/>
            <person name="Spatafora J.W."/>
            <person name="Visel A."/>
            <person name="Grigoriev I.V."/>
        </authorList>
    </citation>
    <scope>NUCLEOTIDE SEQUENCE [LARGE SCALE GENOMIC DNA]</scope>
    <source>
        <strain evidence="8 9">NRRL 2496</strain>
    </source>
</reference>
<evidence type="ECO:0000256" key="5">
    <source>
        <dbReference type="ARBA" id="ARBA00023242"/>
    </source>
</evidence>
<evidence type="ECO:0000256" key="3">
    <source>
        <dbReference type="ARBA" id="ARBA00023125"/>
    </source>
</evidence>
<evidence type="ECO:0000256" key="4">
    <source>
        <dbReference type="ARBA" id="ARBA00023163"/>
    </source>
</evidence>
<evidence type="ECO:0000256" key="6">
    <source>
        <dbReference type="SAM" id="MobiDB-lite"/>
    </source>
</evidence>
<evidence type="ECO:0000256" key="1">
    <source>
        <dbReference type="ARBA" id="ARBA00004123"/>
    </source>
</evidence>
<dbReference type="EMBL" id="MCGN01000001">
    <property type="protein sequence ID" value="ORZ03258.1"/>
    <property type="molecule type" value="Genomic_DNA"/>
</dbReference>
<comment type="subcellular location">
    <subcellularLocation>
        <location evidence="1">Nucleus</location>
    </subcellularLocation>
</comment>
<feature type="domain" description="Grh/CP2 DB" evidence="7">
    <location>
        <begin position="1"/>
        <end position="192"/>
    </location>
</feature>
<evidence type="ECO:0000256" key="2">
    <source>
        <dbReference type="ARBA" id="ARBA00023015"/>
    </source>
</evidence>
<dbReference type="STRING" id="13706.A0A1X2HVZ0"/>